<evidence type="ECO:0000313" key="1">
    <source>
        <dbReference type="EnsemblMetazoa" id="OVOC2936.1"/>
    </source>
</evidence>
<accession>A0A8R1XR92</accession>
<dbReference type="EMBL" id="CMVM020000076">
    <property type="status" value="NOT_ANNOTATED_CDS"/>
    <property type="molecule type" value="Genomic_DNA"/>
</dbReference>
<proteinExistence type="predicted"/>
<reference evidence="1" key="2">
    <citation type="submission" date="2022-06" db="UniProtKB">
        <authorList>
            <consortium name="EnsemblMetazoa"/>
        </authorList>
    </citation>
    <scope>IDENTIFICATION</scope>
</reference>
<evidence type="ECO:0000313" key="2">
    <source>
        <dbReference type="Proteomes" id="UP000024404"/>
    </source>
</evidence>
<dbReference type="EnsemblMetazoa" id="OVOC2936.1">
    <property type="protein sequence ID" value="OVOC2936.1"/>
    <property type="gene ID" value="WBGene00239745"/>
</dbReference>
<name>A0A8R1XR92_ONCVO</name>
<dbReference type="Proteomes" id="UP000024404">
    <property type="component" value="Unassembled WGS sequence"/>
</dbReference>
<reference evidence="2" key="1">
    <citation type="submission" date="2013-10" db="EMBL/GenBank/DDBJ databases">
        <title>Genome sequencing of Onchocerca volvulus.</title>
        <authorList>
            <person name="Cotton J."/>
            <person name="Tsai J."/>
            <person name="Stanley E."/>
            <person name="Tracey A."/>
            <person name="Holroyd N."/>
            <person name="Lustigman S."/>
            <person name="Berriman M."/>
        </authorList>
    </citation>
    <scope>NUCLEOTIDE SEQUENCE</scope>
</reference>
<keyword evidence="2" id="KW-1185">Reference proteome</keyword>
<sequence length="77" mass="9094">MQVKGKVESSVVKEYASLLQCFKFKNEKNFTMPTLLRIDWWSMETGYNSFHLLKANVRESERRRRGDEIELLSGSHL</sequence>
<dbReference type="AlphaFoldDB" id="A0A8R1XR92"/>
<organism evidence="1 2">
    <name type="scientific">Onchocerca volvulus</name>
    <dbReference type="NCBI Taxonomy" id="6282"/>
    <lineage>
        <taxon>Eukaryota</taxon>
        <taxon>Metazoa</taxon>
        <taxon>Ecdysozoa</taxon>
        <taxon>Nematoda</taxon>
        <taxon>Chromadorea</taxon>
        <taxon>Rhabditida</taxon>
        <taxon>Spirurina</taxon>
        <taxon>Spiruromorpha</taxon>
        <taxon>Filarioidea</taxon>
        <taxon>Onchocercidae</taxon>
        <taxon>Onchocerca</taxon>
    </lineage>
</organism>
<protein>
    <submittedName>
        <fullName evidence="1">Uncharacterized protein</fullName>
    </submittedName>
</protein>